<name>A0A6A5BRT6_NAEFO</name>
<keyword evidence="3" id="KW-0539">Nucleus</keyword>
<keyword evidence="2" id="KW-0597">Phosphoprotein</keyword>
<feature type="compositionally biased region" description="Polar residues" evidence="5">
    <location>
        <begin position="538"/>
        <end position="602"/>
    </location>
</feature>
<comment type="subcellular location">
    <subcellularLocation>
        <location evidence="1">Nucleus</location>
        <location evidence="1">Nucleolus</location>
    </subcellularLocation>
</comment>
<dbReference type="PANTHER" id="PTHR14150">
    <property type="entry name" value="U3 SMALL NUCLEOLAR RNA-ASSOCIATED PROTEIN 14"/>
    <property type="match status" value="1"/>
</dbReference>
<feature type="compositionally biased region" description="Acidic residues" evidence="5">
    <location>
        <begin position="68"/>
        <end position="80"/>
    </location>
</feature>
<gene>
    <name evidence="6" type="ORF">FDP41_001050</name>
</gene>
<dbReference type="GeneID" id="68108268"/>
<protein>
    <recommendedName>
        <fullName evidence="8">U3 small nucleolar RNA-associated protein 14</fullName>
    </recommendedName>
</protein>
<dbReference type="GO" id="GO:0006364">
    <property type="term" value="P:rRNA processing"/>
    <property type="evidence" value="ECO:0007669"/>
    <property type="project" value="InterPro"/>
</dbReference>
<reference evidence="6 7" key="1">
    <citation type="journal article" date="2019" name="Sci. Rep.">
        <title>Nanopore sequencing improves the draft genome of the human pathogenic amoeba Naegleria fowleri.</title>
        <authorList>
            <person name="Liechti N."/>
            <person name="Schurch N."/>
            <person name="Bruggmann R."/>
            <person name="Wittwer M."/>
        </authorList>
    </citation>
    <scope>NUCLEOTIDE SEQUENCE [LARGE SCALE GENOMIC DNA]</scope>
    <source>
        <strain evidence="6 7">ATCC 30894</strain>
    </source>
</reference>
<keyword evidence="4" id="KW-0175">Coiled coil</keyword>
<dbReference type="VEuPathDB" id="AmoebaDB:FDP41_001050"/>
<dbReference type="VEuPathDB" id="AmoebaDB:NfTy_049710"/>
<feature type="region of interest" description="Disordered" evidence="5">
    <location>
        <begin position="889"/>
        <end position="924"/>
    </location>
</feature>
<feature type="region of interest" description="Disordered" evidence="5">
    <location>
        <begin position="472"/>
        <end position="637"/>
    </location>
</feature>
<evidence type="ECO:0000256" key="2">
    <source>
        <dbReference type="ARBA" id="ARBA00022553"/>
    </source>
</evidence>
<feature type="coiled-coil region" evidence="4">
    <location>
        <begin position="743"/>
        <end position="770"/>
    </location>
</feature>
<accession>A0A6A5BRT6</accession>
<dbReference type="Pfam" id="PF04615">
    <property type="entry name" value="Utp14"/>
    <property type="match status" value="1"/>
</dbReference>
<proteinExistence type="predicted"/>
<dbReference type="EMBL" id="VFQX01000022">
    <property type="protein sequence ID" value="KAF0979897.1"/>
    <property type="molecule type" value="Genomic_DNA"/>
</dbReference>
<comment type="caution">
    <text evidence="6">The sequence shown here is derived from an EMBL/GenBank/DDBJ whole genome shotgun (WGS) entry which is preliminary data.</text>
</comment>
<evidence type="ECO:0000313" key="6">
    <source>
        <dbReference type="EMBL" id="KAF0979897.1"/>
    </source>
</evidence>
<evidence type="ECO:0000256" key="5">
    <source>
        <dbReference type="SAM" id="MobiDB-lite"/>
    </source>
</evidence>
<feature type="compositionally biased region" description="Polar residues" evidence="5">
    <location>
        <begin position="1"/>
        <end position="10"/>
    </location>
</feature>
<feature type="compositionally biased region" description="Acidic residues" evidence="5">
    <location>
        <begin position="99"/>
        <end position="112"/>
    </location>
</feature>
<keyword evidence="7" id="KW-1185">Reference proteome</keyword>
<feature type="region of interest" description="Disordered" evidence="5">
    <location>
        <begin position="1"/>
        <end position="158"/>
    </location>
</feature>
<dbReference type="PANTHER" id="PTHR14150:SF12">
    <property type="entry name" value="U3 SMALL NUCLEOLAR RNA-ASSOCIATED PROTEIN 14 HOMOLOG A"/>
    <property type="match status" value="1"/>
</dbReference>
<dbReference type="VEuPathDB" id="AmoebaDB:NF0013150"/>
<evidence type="ECO:0000256" key="4">
    <source>
        <dbReference type="SAM" id="Coils"/>
    </source>
</evidence>
<evidence type="ECO:0000313" key="7">
    <source>
        <dbReference type="Proteomes" id="UP000444721"/>
    </source>
</evidence>
<dbReference type="GO" id="GO:0032040">
    <property type="term" value="C:small-subunit processome"/>
    <property type="evidence" value="ECO:0007669"/>
    <property type="project" value="InterPro"/>
</dbReference>
<evidence type="ECO:0000256" key="1">
    <source>
        <dbReference type="ARBA" id="ARBA00004604"/>
    </source>
</evidence>
<dbReference type="RefSeq" id="XP_044564610.1">
    <property type="nucleotide sequence ID" value="XM_044700805.1"/>
</dbReference>
<dbReference type="AlphaFoldDB" id="A0A6A5BRT6"/>
<evidence type="ECO:0008006" key="8">
    <source>
        <dbReference type="Google" id="ProtNLM"/>
    </source>
</evidence>
<dbReference type="OrthoDB" id="277439at2759"/>
<sequence>MKSSSSSTVKNKLAAAWQNEKEEYSSPSEEEETTMNDDDFDFNEEEDENIPSESVLDGKITKKHNIDSDDEDDEDDDTDSDENHYDPLAKTNAKKQKDEESEESEDSEESDNDMSTVRDLIKKASSTQSATQDDDDDIQLSDLISSTQHGTDTRLNAEKTQKELKNIEELKKIDKQYKKGAGLFYALEDTEIQNEERRAAFDIVDEGMEKWHSIVETVENSRHVPLIYKHLRDKTEKEKILEKGIKGSGVFDDASEIEMIKSFEATKKQLSNMDKESLLARHKEILEKRAQMEKLAKKNKWLKNIKSKTYRKILKKQKEKQQELIEEEQMKNMDEEELKQKILKREREMITERLTMRHKNTSKWVRHAMKHQVHNTGLREAIADQLKVHSDLMKKQTRKENEDDSDDEDEMVEQMFQNDRQSNPFETMRQVVTEEEGEKKGLYGMKFMKKAEEKRKQEQLDLINQMEKDVSSHIGNVSSTQEDEEQPSGRMQFEKDNNNKKTNSRAMHEDLDSSSSGDENIETKFDKNTIVIPKATVKVSSQAVTEKTNSTETPQSSIPAQTPSVENSVLNTTKITSKSFGSASETSSAPEKSQQVTVTSISMKRKRSTKENPWLNKGGKTKSRDSDTLADEVSKKKKKMNKDVASKILISTDESKLSIETNETLIDENTHVESTTDVTKSSKKNREQLEFEKKVKQEAFAGDDLELQFAEDKKKAINEEIDMPDFSTTFKPGWGSWAGFGREEQVKKDLEKKQRQIARIQKKIRDEQIEQRADTQLHHVIIRETAKVPDKFLIPVSNQVEAAVVDSAFAHPLGLEWNTLKGHKTQIAPRVNLQSGHIAKALDYETMQIKSTKANTQDPLLDVKKAAKLESAKEQRYQKLKERLKDDYEAVKSKRQEEREKLDKEKEESRKRYMARWEKDLDEE</sequence>
<feature type="coiled-coil region" evidence="4">
    <location>
        <begin position="275"/>
        <end position="353"/>
    </location>
</feature>
<dbReference type="OMA" id="QVIEPMD"/>
<dbReference type="InterPro" id="IPR006709">
    <property type="entry name" value="SSU_processome_Utp14"/>
</dbReference>
<dbReference type="Proteomes" id="UP000444721">
    <property type="component" value="Unassembled WGS sequence"/>
</dbReference>
<evidence type="ECO:0000256" key="3">
    <source>
        <dbReference type="ARBA" id="ARBA00023242"/>
    </source>
</evidence>
<organism evidence="6 7">
    <name type="scientific">Naegleria fowleri</name>
    <name type="common">Brain eating amoeba</name>
    <dbReference type="NCBI Taxonomy" id="5763"/>
    <lineage>
        <taxon>Eukaryota</taxon>
        <taxon>Discoba</taxon>
        <taxon>Heterolobosea</taxon>
        <taxon>Tetramitia</taxon>
        <taxon>Eutetramitia</taxon>
        <taxon>Vahlkampfiidae</taxon>
        <taxon>Naegleria</taxon>
    </lineage>
</organism>
<feature type="compositionally biased region" description="Acidic residues" evidence="5">
    <location>
        <begin position="28"/>
        <end position="50"/>
    </location>
</feature>